<dbReference type="PIRSF" id="PIRSF001439">
    <property type="entry name" value="CryM"/>
    <property type="match status" value="1"/>
</dbReference>
<dbReference type="AlphaFoldDB" id="A0A3G8H7Z8"/>
<dbReference type="EMBL" id="CP033970">
    <property type="protein sequence ID" value="AZG16661.1"/>
    <property type="molecule type" value="Genomic_DNA"/>
</dbReference>
<dbReference type="InterPro" id="IPR023401">
    <property type="entry name" value="ODC_N"/>
</dbReference>
<gene>
    <name evidence="1" type="ORF">EHF44_25130</name>
</gene>
<dbReference type="InterPro" id="IPR003462">
    <property type="entry name" value="ODC_Mu_crystall"/>
</dbReference>
<proteinExistence type="predicted"/>
<dbReference type="Gene3D" id="3.30.1780.10">
    <property type="entry name" value="ornithine cyclodeaminase, domain 1"/>
    <property type="match status" value="1"/>
</dbReference>
<reference evidence="2" key="1">
    <citation type="submission" date="2018-11" db="EMBL/GenBank/DDBJ databases">
        <title>FDA dAtabase for Regulatory Grade micrObial Sequences (FDA-ARGOS): Supporting development and validation of Infectious Disease Dx tests.</title>
        <authorList>
            <person name="Goldberg B."/>
            <person name="Campos J."/>
            <person name="Tallon L."/>
            <person name="Sadzewicz L."/>
            <person name="Zhao X."/>
            <person name="Vavikolanu K."/>
            <person name="Mehta A."/>
            <person name="Aluvathingal J."/>
            <person name="Nadendla S."/>
            <person name="Geyer C."/>
            <person name="Nandy P."/>
            <person name="Yan Y."/>
            <person name="Sichtig H."/>
        </authorList>
    </citation>
    <scope>NUCLEOTIDE SEQUENCE [LARGE SCALE GENOMIC DNA]</scope>
    <source>
        <strain evidence="2">FDAARGOS_614</strain>
    </source>
</reference>
<sequence length="330" mass="34551">MPADRAAAQLLLLDKHAVEAALIPDDVVAAVREAFVLHSHREGRVFPLIRETLHTGGVFGIKAGDVGRQNLLGFKAAGFWPGNRERGGEPHQATIMLVDPDTGRPLCILDGNAITTARTGAAGGIGLQRLARPDSRRVCVFGTGVQARVQLAYALALLPSLAEVSYVTASGAPDAGFEAEFAASLGGRGRITHAPDRNAAVAQADVVITATPGGGALFDAGAVQPGTHLTCVGADTTGKRELPDGVLARATVIADDLDQARRIGECQWAPDLHCIELGDLLTGAATFARQPDDITVFDMTGLALQDLTVARFLHERALADGAGTRLAWPW</sequence>
<dbReference type="Gene3D" id="3.40.50.720">
    <property type="entry name" value="NAD(P)-binding Rossmann-like Domain"/>
    <property type="match status" value="1"/>
</dbReference>
<dbReference type="PANTHER" id="PTHR13812">
    <property type="entry name" value="KETIMINE REDUCTASE MU-CRYSTALLIN"/>
    <property type="match status" value="1"/>
</dbReference>
<dbReference type="SUPFAM" id="SSF51735">
    <property type="entry name" value="NAD(P)-binding Rossmann-fold domains"/>
    <property type="match status" value="1"/>
</dbReference>
<dbReference type="KEGG" id="cpau:EHF44_25130"/>
<evidence type="ECO:0000313" key="2">
    <source>
        <dbReference type="Proteomes" id="UP000270411"/>
    </source>
</evidence>
<organism evidence="1 2">
    <name type="scientific">Cupriavidus pauculus</name>
    <dbReference type="NCBI Taxonomy" id="82633"/>
    <lineage>
        <taxon>Bacteria</taxon>
        <taxon>Pseudomonadati</taxon>
        <taxon>Pseudomonadota</taxon>
        <taxon>Betaproteobacteria</taxon>
        <taxon>Burkholderiales</taxon>
        <taxon>Burkholderiaceae</taxon>
        <taxon>Cupriavidus</taxon>
    </lineage>
</organism>
<dbReference type="Proteomes" id="UP000270411">
    <property type="component" value="Chromosome 2"/>
</dbReference>
<evidence type="ECO:0000313" key="1">
    <source>
        <dbReference type="EMBL" id="AZG16661.1"/>
    </source>
</evidence>
<dbReference type="Pfam" id="PF02423">
    <property type="entry name" value="OCD_Mu_crystall"/>
    <property type="match status" value="1"/>
</dbReference>
<dbReference type="PANTHER" id="PTHR13812:SF19">
    <property type="entry name" value="KETIMINE REDUCTASE MU-CRYSTALLIN"/>
    <property type="match status" value="1"/>
</dbReference>
<dbReference type="GO" id="GO:0005737">
    <property type="term" value="C:cytoplasm"/>
    <property type="evidence" value="ECO:0007669"/>
    <property type="project" value="TreeGrafter"/>
</dbReference>
<dbReference type="InterPro" id="IPR036291">
    <property type="entry name" value="NAD(P)-bd_dom_sf"/>
</dbReference>
<name>A0A3G8H7Z8_9BURK</name>
<dbReference type="RefSeq" id="WP_124686392.1">
    <property type="nucleotide sequence ID" value="NZ_CP033970.1"/>
</dbReference>
<dbReference type="OrthoDB" id="9809203at2"/>
<protein>
    <submittedName>
        <fullName evidence="1">Ornithine cyclodeaminase family protein</fullName>
    </submittedName>
</protein>
<accession>A0A3G8H7Z8</accession>